<proteinExistence type="predicted"/>
<organism evidence="3">
    <name type="scientific">Podoviridae sp. ctP1X6</name>
    <dbReference type="NCBI Taxonomy" id="2825246"/>
    <lineage>
        <taxon>Viruses</taxon>
        <taxon>Duplodnaviria</taxon>
        <taxon>Heunggongvirae</taxon>
        <taxon>Uroviricota</taxon>
        <taxon>Caudoviricetes</taxon>
    </lineage>
</organism>
<sequence>MVTKKIATRDYLRAFITRANKEAGITFNASKLNSKEECEEYLLNLIKNLRHKAQPQKVKNSEIMKENKSLKNEVENLKADKELYIMKAENATKSKEEIRASRDYFSQEANLWKNDFFNEKDKHNSTKVRLEDFMVIVLGLGIISIVEAVSIAILAWK</sequence>
<keyword evidence="1" id="KW-0175">Coiled coil</keyword>
<evidence type="ECO:0000313" key="3">
    <source>
        <dbReference type="EMBL" id="DAF89195.1"/>
    </source>
</evidence>
<evidence type="ECO:0000256" key="2">
    <source>
        <dbReference type="SAM" id="Phobius"/>
    </source>
</evidence>
<dbReference type="EMBL" id="BK016004">
    <property type="protein sequence ID" value="DAF89195.1"/>
    <property type="molecule type" value="Genomic_DNA"/>
</dbReference>
<feature type="coiled-coil region" evidence="1">
    <location>
        <begin position="60"/>
        <end position="87"/>
    </location>
</feature>
<protein>
    <submittedName>
        <fullName evidence="3">Uncharacterized protein</fullName>
    </submittedName>
</protein>
<keyword evidence="2" id="KW-0472">Membrane</keyword>
<name>A0A8S5U417_9CAUD</name>
<evidence type="ECO:0000256" key="1">
    <source>
        <dbReference type="SAM" id="Coils"/>
    </source>
</evidence>
<reference evidence="3" key="1">
    <citation type="journal article" date="2021" name="Proc. Natl. Acad. Sci. U.S.A.">
        <title>A Catalog of Tens of Thousands of Viruses from Human Metagenomes Reveals Hidden Associations with Chronic Diseases.</title>
        <authorList>
            <person name="Tisza M.J."/>
            <person name="Buck C.B."/>
        </authorList>
    </citation>
    <scope>NUCLEOTIDE SEQUENCE</scope>
    <source>
        <strain evidence="3">CtP1X6</strain>
    </source>
</reference>
<keyword evidence="2" id="KW-1133">Transmembrane helix</keyword>
<feature type="transmembrane region" description="Helical" evidence="2">
    <location>
        <begin position="133"/>
        <end position="156"/>
    </location>
</feature>
<accession>A0A8S5U417</accession>
<keyword evidence="2" id="KW-0812">Transmembrane</keyword>